<evidence type="ECO:0000313" key="2">
    <source>
        <dbReference type="Proteomes" id="UP000294850"/>
    </source>
</evidence>
<comment type="caution">
    <text evidence="1">The sequence shown here is derived from an EMBL/GenBank/DDBJ whole genome shotgun (WGS) entry which is preliminary data.</text>
</comment>
<evidence type="ECO:0000313" key="1">
    <source>
        <dbReference type="EMBL" id="TDE15548.1"/>
    </source>
</evidence>
<gene>
    <name evidence="1" type="ORF">E0F88_13675</name>
</gene>
<protein>
    <submittedName>
        <fullName evidence="1">Uncharacterized protein</fullName>
    </submittedName>
</protein>
<dbReference type="EMBL" id="SMFL01000004">
    <property type="protein sequence ID" value="TDE15548.1"/>
    <property type="molecule type" value="Genomic_DNA"/>
</dbReference>
<dbReference type="AlphaFoldDB" id="A0A4V2Z478"/>
<accession>A0A4V2Z478</accession>
<organism evidence="1 2">
    <name type="scientific">Dyadobacter psychrotolerans</name>
    <dbReference type="NCBI Taxonomy" id="2541721"/>
    <lineage>
        <taxon>Bacteria</taxon>
        <taxon>Pseudomonadati</taxon>
        <taxon>Bacteroidota</taxon>
        <taxon>Cytophagia</taxon>
        <taxon>Cytophagales</taxon>
        <taxon>Spirosomataceae</taxon>
        <taxon>Dyadobacter</taxon>
    </lineage>
</organism>
<dbReference type="RefSeq" id="WP_131958811.1">
    <property type="nucleotide sequence ID" value="NZ_SMFL01000004.1"/>
</dbReference>
<reference evidence="1 2" key="1">
    <citation type="submission" date="2019-03" db="EMBL/GenBank/DDBJ databases">
        <title>Dyadobacter AR-3-6 sp. nov., isolated from arctic soil.</title>
        <authorList>
            <person name="Chaudhary D.K."/>
        </authorList>
    </citation>
    <scope>NUCLEOTIDE SEQUENCE [LARGE SCALE GENOMIC DNA]</scope>
    <source>
        <strain evidence="1 2">AR-3-6</strain>
    </source>
</reference>
<name>A0A4V2Z478_9BACT</name>
<dbReference type="Proteomes" id="UP000294850">
    <property type="component" value="Unassembled WGS sequence"/>
</dbReference>
<keyword evidence="2" id="KW-1185">Reference proteome</keyword>
<sequence>MDPIKDFMEDLVKAVEEKWPGCQVIGSINNGNGSPIFEHAIRIDSKRFIVISNVPESQVRVACLRFSKKIVLDDYYQFLTEASPSIALREEKHFLILDRSLNNAFTIQHIMDDKHFISDINAPVGNYVFLIEKAFSDLGTGKI</sequence>
<proteinExistence type="predicted"/>